<accession>A0A0K2H069</accession>
<evidence type="ECO:0000313" key="2">
    <source>
        <dbReference type="EMBL" id="ALA67121.1"/>
    </source>
</evidence>
<name>A0A0K2H069_9CORY</name>
<keyword evidence="3" id="KW-1185">Reference proteome</keyword>
<dbReference type="GO" id="GO:0003676">
    <property type="term" value="F:nucleic acid binding"/>
    <property type="evidence" value="ECO:0007669"/>
    <property type="project" value="InterPro"/>
</dbReference>
<dbReference type="InterPro" id="IPR013520">
    <property type="entry name" value="Ribonucl_H"/>
</dbReference>
<sequence length="233" mass="25913">MVRPLRYSDGMNNFDPARMLAFDLETTGTNPRTCRIVTSALVRLADGAKDSRIMLADPGVEIPKAASDVHGITTEKARAEGRPHDEVLAKTIAGLRQAWADGLAVVAYNATYDLTVLLSQDPSFTIDGLVVDPFVLDQHYDQFRKGKRTLTDVSQHYKVRLDAAHDATEDALAAARIAWMMARKYPEMTQLSAEKLMELQAVTYYERRKSLQEYLAGLGKDVSDMTFGWPTDA</sequence>
<reference evidence="2 3" key="1">
    <citation type="submission" date="2013-10" db="EMBL/GenBank/DDBJ databases">
        <title>Complete genome sequence of Corynebacterium lactis DSM 45799(T), isolated from raw cow milk.</title>
        <authorList>
            <person name="Ruckert C."/>
            <person name="Albersmeier A."/>
            <person name="Lipski A."/>
            <person name="Kalinowski J."/>
        </authorList>
    </citation>
    <scope>NUCLEOTIDE SEQUENCE [LARGE SCALE GENOMIC DNA]</scope>
    <source>
        <strain evidence="2 3">RW2-5</strain>
    </source>
</reference>
<proteinExistence type="predicted"/>
<dbReference type="InterPro" id="IPR036397">
    <property type="entry name" value="RNaseH_sf"/>
</dbReference>
<dbReference type="CDD" id="cd06127">
    <property type="entry name" value="DEDDh"/>
    <property type="match status" value="1"/>
</dbReference>
<dbReference type="KEGG" id="clw:CLAC_04700"/>
<protein>
    <submittedName>
        <fullName evidence="2">DNA polymerase III subunit epsilon</fullName>
    </submittedName>
</protein>
<organism evidence="2 3">
    <name type="scientific">Corynebacterium lactis RW2-5</name>
    <dbReference type="NCBI Taxonomy" id="1408189"/>
    <lineage>
        <taxon>Bacteria</taxon>
        <taxon>Bacillati</taxon>
        <taxon>Actinomycetota</taxon>
        <taxon>Actinomycetes</taxon>
        <taxon>Mycobacteriales</taxon>
        <taxon>Corynebacteriaceae</taxon>
        <taxon>Corynebacterium</taxon>
    </lineage>
</organism>
<dbReference type="Pfam" id="PF00929">
    <property type="entry name" value="RNase_T"/>
    <property type="match status" value="1"/>
</dbReference>
<feature type="domain" description="Exonuclease" evidence="1">
    <location>
        <begin position="18"/>
        <end position="187"/>
    </location>
</feature>
<dbReference type="Proteomes" id="UP000058446">
    <property type="component" value="Chromosome"/>
</dbReference>
<dbReference type="STRING" id="1408189.CLAC_04700"/>
<dbReference type="SUPFAM" id="SSF53098">
    <property type="entry name" value="Ribonuclease H-like"/>
    <property type="match status" value="1"/>
</dbReference>
<dbReference type="SMART" id="SM00479">
    <property type="entry name" value="EXOIII"/>
    <property type="match status" value="1"/>
</dbReference>
<dbReference type="GO" id="GO:0004527">
    <property type="term" value="F:exonuclease activity"/>
    <property type="evidence" value="ECO:0007669"/>
    <property type="project" value="UniProtKB-ARBA"/>
</dbReference>
<gene>
    <name evidence="2" type="ORF">CLAC_04700</name>
</gene>
<dbReference type="Gene3D" id="3.30.420.10">
    <property type="entry name" value="Ribonuclease H-like superfamily/Ribonuclease H"/>
    <property type="match status" value="1"/>
</dbReference>
<dbReference type="NCBIfam" id="NF005927">
    <property type="entry name" value="PRK07942.1"/>
    <property type="match status" value="1"/>
</dbReference>
<evidence type="ECO:0000313" key="3">
    <source>
        <dbReference type="Proteomes" id="UP000058446"/>
    </source>
</evidence>
<dbReference type="PATRIC" id="fig|1408189.4.peg.940"/>
<evidence type="ECO:0000259" key="1">
    <source>
        <dbReference type="SMART" id="SM00479"/>
    </source>
</evidence>
<dbReference type="InterPro" id="IPR012337">
    <property type="entry name" value="RNaseH-like_sf"/>
</dbReference>
<dbReference type="EMBL" id="CP006841">
    <property type="protein sequence ID" value="ALA67121.1"/>
    <property type="molecule type" value="Genomic_DNA"/>
</dbReference>
<dbReference type="AlphaFoldDB" id="A0A0K2H069"/>